<dbReference type="InterPro" id="IPR040676">
    <property type="entry name" value="DUF5641"/>
</dbReference>
<dbReference type="PANTHER" id="PTHR47331">
    <property type="entry name" value="PHD-TYPE DOMAIN-CONTAINING PROTEIN"/>
    <property type="match status" value="1"/>
</dbReference>
<evidence type="ECO:0000313" key="2">
    <source>
        <dbReference type="EMBL" id="CAK1581444.1"/>
    </source>
</evidence>
<dbReference type="PANTHER" id="PTHR47331:SF6">
    <property type="entry name" value="DOUBLECORTIN DOMAIN-CONTAINING PROTEIN"/>
    <property type="match status" value="1"/>
</dbReference>
<dbReference type="AlphaFoldDB" id="A0AAV1KFW4"/>
<proteinExistence type="predicted"/>
<dbReference type="Pfam" id="PF18701">
    <property type="entry name" value="DUF5641"/>
    <property type="match status" value="1"/>
</dbReference>
<accession>A0AAV1KFW4</accession>
<protein>
    <recommendedName>
        <fullName evidence="1">DUF5641 domain-containing protein</fullName>
    </recommendedName>
</protein>
<comment type="caution">
    <text evidence="2">The sequence shown here is derived from an EMBL/GenBank/DDBJ whole genome shotgun (WGS) entry which is preliminary data.</text>
</comment>
<name>A0AAV1KFW4_9NEOP</name>
<dbReference type="Proteomes" id="UP001314205">
    <property type="component" value="Unassembled WGS sequence"/>
</dbReference>
<gene>
    <name evidence="2" type="ORF">PARMNEM_LOCUS3108</name>
</gene>
<evidence type="ECO:0000259" key="1">
    <source>
        <dbReference type="Pfam" id="PF18701"/>
    </source>
</evidence>
<keyword evidence="3" id="KW-1185">Reference proteome</keyword>
<reference evidence="2 3" key="1">
    <citation type="submission" date="2023-11" db="EMBL/GenBank/DDBJ databases">
        <authorList>
            <person name="Hedman E."/>
            <person name="Englund M."/>
            <person name="Stromberg M."/>
            <person name="Nyberg Akerstrom W."/>
            <person name="Nylinder S."/>
            <person name="Jareborg N."/>
            <person name="Kallberg Y."/>
            <person name="Kronander E."/>
        </authorList>
    </citation>
    <scope>NUCLEOTIDE SEQUENCE [LARGE SCALE GENOMIC DNA]</scope>
</reference>
<dbReference type="EMBL" id="CAVLGL010000035">
    <property type="protein sequence ID" value="CAK1581444.1"/>
    <property type="molecule type" value="Genomic_DNA"/>
</dbReference>
<sequence length="146" mass="16657">MRPTVKHVAAGCMICRIRKAKPEMPVMGDLPPARVAHHQRAFTHCGVDLFGPMEVVVGRRREKRWVTEYLPELIPRRKWNEEREPLKVGDLVLVADPGAPRNVWQRAIVEQVFPGKDGRVRLVEIRTKSGTLRRSAARVARIPLSE</sequence>
<evidence type="ECO:0000313" key="3">
    <source>
        <dbReference type="Proteomes" id="UP001314205"/>
    </source>
</evidence>
<feature type="domain" description="DUF5641" evidence="1">
    <location>
        <begin position="63"/>
        <end position="140"/>
    </location>
</feature>
<organism evidence="2 3">
    <name type="scientific">Parnassius mnemosyne</name>
    <name type="common">clouded apollo</name>
    <dbReference type="NCBI Taxonomy" id="213953"/>
    <lineage>
        <taxon>Eukaryota</taxon>
        <taxon>Metazoa</taxon>
        <taxon>Ecdysozoa</taxon>
        <taxon>Arthropoda</taxon>
        <taxon>Hexapoda</taxon>
        <taxon>Insecta</taxon>
        <taxon>Pterygota</taxon>
        <taxon>Neoptera</taxon>
        <taxon>Endopterygota</taxon>
        <taxon>Lepidoptera</taxon>
        <taxon>Glossata</taxon>
        <taxon>Ditrysia</taxon>
        <taxon>Papilionoidea</taxon>
        <taxon>Papilionidae</taxon>
        <taxon>Parnassiinae</taxon>
        <taxon>Parnassini</taxon>
        <taxon>Parnassius</taxon>
        <taxon>Driopa</taxon>
    </lineage>
</organism>